<dbReference type="EMBL" id="UOFO01000066">
    <property type="protein sequence ID" value="VAW85302.1"/>
    <property type="molecule type" value="Genomic_DNA"/>
</dbReference>
<dbReference type="Pfam" id="PF13750">
    <property type="entry name" value="Big_3_3"/>
    <property type="match status" value="1"/>
</dbReference>
<dbReference type="AlphaFoldDB" id="A0A3B0ZCP6"/>
<evidence type="ECO:0000259" key="1">
    <source>
        <dbReference type="Pfam" id="PF13750"/>
    </source>
</evidence>
<gene>
    <name evidence="2" type="ORF">MNBD_GAMMA16-134</name>
</gene>
<dbReference type="Gene3D" id="2.60.40.10">
    <property type="entry name" value="Immunoglobulins"/>
    <property type="match status" value="3"/>
</dbReference>
<dbReference type="InterPro" id="IPR013783">
    <property type="entry name" value="Ig-like_fold"/>
</dbReference>
<sequence length="961" mass="100753">MSTIQNLKCFFSAVLAVIFITSCGGGGNLPESRPITSISGVAFDGAITNGLVTVYDYSSGSKGAKLASVNTDEFGKYALDLAIANRAVLLEVTGGQYVEEASGTLVALNPNQKLSTVINYTADSSNQVTISYYTHLAAGLSEFLIGTGVEVSTAINQANVLVNTMTGVSITDTIPQDITLGNPSDTELTDAYRYGFLTAALSEWTKGVSGQNNEEIHSLHNSIQFAQLAYDDVRIDGRLDGQGTNGALSMGVVTISADHYRNEIPLSLLRLANSNYNNSGLTPALLLDVAATYNSSSLALDIFAGAPATPFLQLAPVIGTLSHAEAEVVTDVIVFGADVITDQVGLATIDITLNGEVFFSVTDFSKPVVEIDSNLMEDGTYELGITTKNVIGNSASVAVNLQVKNKVAFIANIQPKPSDDGAISYVRGVFKMSAEVVDPKGLATVQFSNDQLGSIDVEDIAQPFVDFDSLALSDGVHNFTVSAANVEGESMQEEATYTVDNTVPEVTLGQPAEGVLAAGPLAIAGTATDNFVIAKFDMLFDGSAVEASREGDAITASVETQTYEEGERTLALVATDGAGNTTTASVLVTVDNTAPTVEWTPPAGFLSGKQSVIAEVSDINGIAKSEIFLADKLQDSTTNETTLEMDVDTSTSEDGTVELRLLTTDNAGNQTSVITDLSIDNTKPSLSIDISKVANGYVSGNISITGKSSDANGIASAEIVLQQGEMIDQLTEGTTTLNASVDTTAYADGKTSVILRAKDNANNVALIAKEIIIDNTPPIVTILQPQPGLAFNSNFNVTANISDAQGVAQIAVSFSEQYITNPAVASLIQQAVTVSEMEEGNYTLRVEATDFSGNRRLQQVENIYIDKTPPVLTVDSSAYIATATGCIVTLSTGDSGSGLTSVIIDGKDLGGIAQESWQAPVDISEGSSAIIPFSALDRASNNTSFNRCIRRVNNQTCTSCD</sequence>
<name>A0A3B0ZCP6_9ZZZZ</name>
<protein>
    <recommendedName>
        <fullName evidence="1">Ig-like domain-containing protein</fullName>
    </recommendedName>
</protein>
<dbReference type="InterPro" id="IPR022038">
    <property type="entry name" value="Ig-like_bact"/>
</dbReference>
<reference evidence="2" key="1">
    <citation type="submission" date="2018-06" db="EMBL/GenBank/DDBJ databases">
        <authorList>
            <person name="Zhirakovskaya E."/>
        </authorList>
    </citation>
    <scope>NUCLEOTIDE SEQUENCE</scope>
</reference>
<feature type="domain" description="Ig-like" evidence="1">
    <location>
        <begin position="560"/>
        <end position="642"/>
    </location>
</feature>
<evidence type="ECO:0000313" key="2">
    <source>
        <dbReference type="EMBL" id="VAW85302.1"/>
    </source>
</evidence>
<accession>A0A3B0ZCP6</accession>
<dbReference type="Pfam" id="PF17957">
    <property type="entry name" value="Big_7"/>
    <property type="match status" value="1"/>
</dbReference>
<organism evidence="2">
    <name type="scientific">hydrothermal vent metagenome</name>
    <dbReference type="NCBI Taxonomy" id="652676"/>
    <lineage>
        <taxon>unclassified sequences</taxon>
        <taxon>metagenomes</taxon>
        <taxon>ecological metagenomes</taxon>
    </lineage>
</organism>
<proteinExistence type="predicted"/>